<comment type="caution">
    <text evidence="6">The sequence shown here is derived from an EMBL/GenBank/DDBJ whole genome shotgun (WGS) entry which is preliminary data.</text>
</comment>
<keyword evidence="7" id="KW-1185">Reference proteome</keyword>
<evidence type="ECO:0000256" key="3">
    <source>
        <dbReference type="ARBA" id="ARBA00022989"/>
    </source>
</evidence>
<accession>A0ABU8LG69</accession>
<dbReference type="GO" id="GO:0032259">
    <property type="term" value="P:methylation"/>
    <property type="evidence" value="ECO:0007669"/>
    <property type="project" value="UniProtKB-KW"/>
</dbReference>
<sequence length="205" mass="21684">MSTAAIALGLYMAYLLVTFGLRAWILYRRTGSTGFNGFTERPGSAGWWGGALFAAAVLTGLAAPILQLTGAMRPIAVLDSTPVFIAGIVVTLVGAAITLVAQQAMGRSWRVGVDHDETTELVRDGMFAIVRNPIFTAVILTALGLALIAPNPVSIAAAVILILAIELQVRAVEEPYLIDTHGTAYLDYARTVGRFVPGIGKITRT</sequence>
<evidence type="ECO:0000256" key="1">
    <source>
        <dbReference type="ARBA" id="ARBA00004127"/>
    </source>
</evidence>
<feature type="transmembrane region" description="Helical" evidence="5">
    <location>
        <begin position="83"/>
        <end position="101"/>
    </location>
</feature>
<comment type="subcellular location">
    <subcellularLocation>
        <location evidence="1">Endomembrane system</location>
        <topology evidence="1">Multi-pass membrane protein</topology>
    </subcellularLocation>
</comment>
<feature type="transmembrane region" description="Helical" evidence="5">
    <location>
        <begin position="134"/>
        <end position="165"/>
    </location>
</feature>
<gene>
    <name evidence="6" type="ORF">WDU99_16610</name>
</gene>
<protein>
    <submittedName>
        <fullName evidence="6">Isoprenylcysteine carboxylmethyltransferase family protein</fullName>
        <ecNumber evidence="6">2.1.1.100</ecNumber>
        <ecNumber evidence="6">2.1.1.334</ecNumber>
    </submittedName>
</protein>
<feature type="transmembrane region" description="Helical" evidence="5">
    <location>
        <begin position="6"/>
        <end position="25"/>
    </location>
</feature>
<dbReference type="PANTHER" id="PTHR12714">
    <property type="entry name" value="PROTEIN-S ISOPRENYLCYSTEINE O-METHYLTRANSFERASE"/>
    <property type="match status" value="1"/>
</dbReference>
<dbReference type="Proteomes" id="UP001371224">
    <property type="component" value="Unassembled WGS sequence"/>
</dbReference>
<evidence type="ECO:0000256" key="2">
    <source>
        <dbReference type="ARBA" id="ARBA00022692"/>
    </source>
</evidence>
<evidence type="ECO:0000313" key="6">
    <source>
        <dbReference type="EMBL" id="MEJ1089941.1"/>
    </source>
</evidence>
<evidence type="ECO:0000256" key="4">
    <source>
        <dbReference type="ARBA" id="ARBA00023136"/>
    </source>
</evidence>
<organism evidence="6 7">
    <name type="scientific">Microbacterium bandirmense</name>
    <dbReference type="NCBI Taxonomy" id="3122050"/>
    <lineage>
        <taxon>Bacteria</taxon>
        <taxon>Bacillati</taxon>
        <taxon>Actinomycetota</taxon>
        <taxon>Actinomycetes</taxon>
        <taxon>Micrococcales</taxon>
        <taxon>Microbacteriaceae</taxon>
        <taxon>Microbacterium</taxon>
    </lineage>
</organism>
<dbReference type="PANTHER" id="PTHR12714:SF9">
    <property type="entry name" value="PROTEIN-S-ISOPRENYLCYSTEINE O-METHYLTRANSFERASE"/>
    <property type="match status" value="1"/>
</dbReference>
<proteinExistence type="predicted"/>
<keyword evidence="6" id="KW-0808">Transferase</keyword>
<reference evidence="6 7" key="1">
    <citation type="submission" date="2024-02" db="EMBL/GenBank/DDBJ databases">
        <authorList>
            <person name="Saticioglu I.B."/>
        </authorList>
    </citation>
    <scope>NUCLEOTIDE SEQUENCE [LARGE SCALE GENOMIC DNA]</scope>
    <source>
        <strain evidence="6 7">Mu-80</strain>
    </source>
</reference>
<name>A0ABU8LG69_9MICO</name>
<dbReference type="Pfam" id="PF04191">
    <property type="entry name" value="PEMT"/>
    <property type="match status" value="1"/>
</dbReference>
<dbReference type="EC" id="2.1.1.334" evidence="6"/>
<keyword evidence="2 5" id="KW-0812">Transmembrane</keyword>
<dbReference type="EC" id="2.1.1.100" evidence="6"/>
<dbReference type="InterPro" id="IPR007318">
    <property type="entry name" value="Phopholipid_MeTrfase"/>
</dbReference>
<dbReference type="GO" id="GO:0004671">
    <property type="term" value="F:protein C-terminal S-isoprenylcysteine carboxyl O-methyltransferase activity"/>
    <property type="evidence" value="ECO:0007669"/>
    <property type="project" value="UniProtKB-EC"/>
</dbReference>
<dbReference type="EMBL" id="JBBDGM010000021">
    <property type="protein sequence ID" value="MEJ1089941.1"/>
    <property type="molecule type" value="Genomic_DNA"/>
</dbReference>
<dbReference type="Gene3D" id="1.20.120.1630">
    <property type="match status" value="1"/>
</dbReference>
<keyword evidence="3 5" id="KW-1133">Transmembrane helix</keyword>
<evidence type="ECO:0000256" key="5">
    <source>
        <dbReference type="SAM" id="Phobius"/>
    </source>
</evidence>
<keyword evidence="6" id="KW-0489">Methyltransferase</keyword>
<evidence type="ECO:0000313" key="7">
    <source>
        <dbReference type="Proteomes" id="UP001371224"/>
    </source>
</evidence>
<dbReference type="RefSeq" id="WP_337333582.1">
    <property type="nucleotide sequence ID" value="NZ_JBBDGM010000021.1"/>
</dbReference>
<feature type="transmembrane region" description="Helical" evidence="5">
    <location>
        <begin position="45"/>
        <end position="63"/>
    </location>
</feature>
<keyword evidence="4 5" id="KW-0472">Membrane</keyword>